<reference evidence="3 4" key="1">
    <citation type="submission" date="2019-01" db="EMBL/GenBank/DDBJ databases">
        <title>Complete genome of a denitifying bacterium Halomons sp. BC-M4-5.</title>
        <authorList>
            <person name="Wang L."/>
            <person name="Shao Z."/>
        </authorList>
    </citation>
    <scope>NUCLEOTIDE SEQUENCE [LARGE SCALE GENOMIC DNA]</scope>
    <source>
        <strain evidence="3 4">BC-M4-5</strain>
    </source>
</reference>
<dbReference type="Gene3D" id="3.40.50.2300">
    <property type="match status" value="1"/>
</dbReference>
<keyword evidence="4" id="KW-1185">Reference proteome</keyword>
<dbReference type="KEGG" id="htx:EKK97_13085"/>
<dbReference type="EMBL" id="CP035042">
    <property type="protein sequence ID" value="QHC50326.1"/>
    <property type="molecule type" value="Genomic_DNA"/>
</dbReference>
<dbReference type="PROSITE" id="PS00622">
    <property type="entry name" value="HTH_LUXR_1"/>
    <property type="match status" value="1"/>
</dbReference>
<dbReference type="CDD" id="cd06170">
    <property type="entry name" value="LuxR_C_like"/>
    <property type="match status" value="1"/>
</dbReference>
<dbReference type="PRINTS" id="PR00038">
    <property type="entry name" value="HTHLUXR"/>
</dbReference>
<evidence type="ECO:0000259" key="2">
    <source>
        <dbReference type="PROSITE" id="PS50043"/>
    </source>
</evidence>
<dbReference type="OrthoDB" id="9794397at2"/>
<evidence type="ECO:0000256" key="1">
    <source>
        <dbReference type="ARBA" id="ARBA00023125"/>
    </source>
</evidence>
<dbReference type="PROSITE" id="PS50043">
    <property type="entry name" value="HTH_LUXR_2"/>
    <property type="match status" value="1"/>
</dbReference>
<dbReference type="PANTHER" id="PTHR43214">
    <property type="entry name" value="TWO-COMPONENT RESPONSE REGULATOR"/>
    <property type="match status" value="1"/>
</dbReference>
<dbReference type="GO" id="GO:0003677">
    <property type="term" value="F:DNA binding"/>
    <property type="evidence" value="ECO:0007669"/>
    <property type="project" value="UniProtKB-KW"/>
</dbReference>
<dbReference type="Pfam" id="PF00196">
    <property type="entry name" value="GerE"/>
    <property type="match status" value="1"/>
</dbReference>
<dbReference type="AlphaFoldDB" id="A0A6I6SP60"/>
<dbReference type="InterPro" id="IPR000792">
    <property type="entry name" value="Tscrpt_reg_LuxR_C"/>
</dbReference>
<organism evidence="3 4">
    <name type="scientific">Billgrantia tianxiuensis</name>
    <dbReference type="NCBI Taxonomy" id="2497861"/>
    <lineage>
        <taxon>Bacteria</taxon>
        <taxon>Pseudomonadati</taxon>
        <taxon>Pseudomonadota</taxon>
        <taxon>Gammaproteobacteria</taxon>
        <taxon>Oceanospirillales</taxon>
        <taxon>Halomonadaceae</taxon>
        <taxon>Billgrantia</taxon>
    </lineage>
</organism>
<protein>
    <submittedName>
        <fullName evidence="3">Response regulator transcription factor</fullName>
    </submittedName>
</protein>
<dbReference type="SUPFAM" id="SSF46894">
    <property type="entry name" value="C-terminal effector domain of the bipartite response regulators"/>
    <property type="match status" value="1"/>
</dbReference>
<gene>
    <name evidence="3" type="ORF">EKK97_13085</name>
</gene>
<dbReference type="Proteomes" id="UP000464013">
    <property type="component" value="Chromosome"/>
</dbReference>
<name>A0A6I6SP60_9GAMM</name>
<accession>A0A6I6SP60</accession>
<sequence length="204" mass="22045">MMAVLFISQKRADIPRLRSAFPDLRQVGPEQARRIAKRGDQAWLMTDHAEWPALAAALASQGATIVVMSLTPSEAEALQALQAGARGYLHALSPPELLAQAALVTGNQGVWVPAELLSKVIGAAFTTLGGRENLPVDSLAMLTERERAVALAVAEGRSNKEVARLLDITERTVKAHLGAIFRKLGVRDRMQLVLRLAKQDENVA</sequence>
<dbReference type="SMART" id="SM00421">
    <property type="entry name" value="HTH_LUXR"/>
    <property type="match status" value="1"/>
</dbReference>
<dbReference type="InterPro" id="IPR039420">
    <property type="entry name" value="WalR-like"/>
</dbReference>
<dbReference type="InterPro" id="IPR016032">
    <property type="entry name" value="Sig_transdc_resp-reg_C-effctor"/>
</dbReference>
<evidence type="ECO:0000313" key="3">
    <source>
        <dbReference type="EMBL" id="QHC50326.1"/>
    </source>
</evidence>
<proteinExistence type="predicted"/>
<feature type="domain" description="HTH luxR-type" evidence="2">
    <location>
        <begin position="135"/>
        <end position="200"/>
    </location>
</feature>
<keyword evidence="1" id="KW-0238">DNA-binding</keyword>
<dbReference type="GO" id="GO:0006355">
    <property type="term" value="P:regulation of DNA-templated transcription"/>
    <property type="evidence" value="ECO:0007669"/>
    <property type="project" value="InterPro"/>
</dbReference>
<dbReference type="PANTHER" id="PTHR43214:SF43">
    <property type="entry name" value="TWO-COMPONENT RESPONSE REGULATOR"/>
    <property type="match status" value="1"/>
</dbReference>
<evidence type="ECO:0000313" key="4">
    <source>
        <dbReference type="Proteomes" id="UP000464013"/>
    </source>
</evidence>